<dbReference type="InterPro" id="IPR013094">
    <property type="entry name" value="AB_hydrolase_3"/>
</dbReference>
<dbReference type="EMBL" id="MCFJ01000015">
    <property type="protein sequence ID" value="ORY58827.1"/>
    <property type="molecule type" value="Genomic_DNA"/>
</dbReference>
<comment type="caution">
    <text evidence="3">The sequence shown here is derived from an EMBL/GenBank/DDBJ whole genome shotgun (WGS) entry which is preliminary data.</text>
</comment>
<dbReference type="SUPFAM" id="SSF53474">
    <property type="entry name" value="alpha/beta-Hydrolases"/>
    <property type="match status" value="1"/>
</dbReference>
<reference evidence="3 4" key="1">
    <citation type="submission" date="2016-07" db="EMBL/GenBank/DDBJ databases">
        <title>Pervasive Adenine N6-methylation of Active Genes in Fungi.</title>
        <authorList>
            <consortium name="DOE Joint Genome Institute"/>
            <person name="Mondo S.J."/>
            <person name="Dannebaum R.O."/>
            <person name="Kuo R.C."/>
            <person name="Labutti K."/>
            <person name="Haridas S."/>
            <person name="Kuo A."/>
            <person name="Salamov A."/>
            <person name="Ahrendt S.R."/>
            <person name="Lipzen A."/>
            <person name="Sullivan W."/>
            <person name="Andreopoulos W.B."/>
            <person name="Clum A."/>
            <person name="Lindquist E."/>
            <person name="Daum C."/>
            <person name="Ramamoorthy G.K."/>
            <person name="Gryganskyi A."/>
            <person name="Culley D."/>
            <person name="Magnuson J.K."/>
            <person name="James T.Y."/>
            <person name="O'Malley M.A."/>
            <person name="Stajich J.E."/>
            <person name="Spatafora J.W."/>
            <person name="Visel A."/>
            <person name="Grigoriev I.V."/>
        </authorList>
    </citation>
    <scope>NUCLEOTIDE SEQUENCE [LARGE SCALE GENOMIC DNA]</scope>
    <source>
        <strain evidence="3 4">CBS 129021</strain>
    </source>
</reference>
<name>A0A1Y2DHX3_9PEZI</name>
<dbReference type="STRING" id="1141098.A0A1Y2DHX3"/>
<dbReference type="InterPro" id="IPR050300">
    <property type="entry name" value="GDXG_lipolytic_enzyme"/>
</dbReference>
<dbReference type="AlphaFoldDB" id="A0A1Y2DHX3"/>
<dbReference type="InParanoid" id="A0A1Y2DHX3"/>
<sequence>MRSIWAKIPTAQPAVTQTVHTATSYDGAEIQIIRFTTSAHLQKRKSSRRSEDLSPAWLYFHGGAMIAGEVIPAQVSKLVADSGVQAFGVVYRMPPEDPAPTPVEDCYAALKWVHSHALDLGIDPARLGLMGDSAGGGLATGTALMARDRGLDPPVARQLLIYPMLDDRTIMNMSPDGPLAGFASLPLEDIVLGWEAYLGKENAGKARAEVTAYAAPGRAKDLRGMPATYMDVGNLDLFRDECSLFAARLAAADVDVEFHMFSGVPHGFESAWSIAITARALAGRMSFMTSL</sequence>
<dbReference type="Gene3D" id="3.40.50.1820">
    <property type="entry name" value="alpha/beta hydrolase"/>
    <property type="match status" value="1"/>
</dbReference>
<dbReference type="Pfam" id="PF07859">
    <property type="entry name" value="Abhydrolase_3"/>
    <property type="match status" value="1"/>
</dbReference>
<dbReference type="PANTHER" id="PTHR48081:SF8">
    <property type="entry name" value="ALPHA_BETA HYDROLASE FOLD-3 DOMAIN-CONTAINING PROTEIN-RELATED"/>
    <property type="match status" value="1"/>
</dbReference>
<dbReference type="RefSeq" id="XP_040711639.1">
    <property type="nucleotide sequence ID" value="XM_040856700.1"/>
</dbReference>
<dbReference type="OrthoDB" id="408631at2759"/>
<organism evidence="3 4">
    <name type="scientific">Pseudomassariella vexata</name>
    <dbReference type="NCBI Taxonomy" id="1141098"/>
    <lineage>
        <taxon>Eukaryota</taxon>
        <taxon>Fungi</taxon>
        <taxon>Dikarya</taxon>
        <taxon>Ascomycota</taxon>
        <taxon>Pezizomycotina</taxon>
        <taxon>Sordariomycetes</taxon>
        <taxon>Xylariomycetidae</taxon>
        <taxon>Amphisphaeriales</taxon>
        <taxon>Pseudomassariaceae</taxon>
        <taxon>Pseudomassariella</taxon>
    </lineage>
</organism>
<dbReference type="PANTHER" id="PTHR48081">
    <property type="entry name" value="AB HYDROLASE SUPERFAMILY PROTEIN C4A8.06C"/>
    <property type="match status" value="1"/>
</dbReference>
<dbReference type="GeneID" id="63772912"/>
<evidence type="ECO:0000313" key="4">
    <source>
        <dbReference type="Proteomes" id="UP000193689"/>
    </source>
</evidence>
<dbReference type="Proteomes" id="UP000193689">
    <property type="component" value="Unassembled WGS sequence"/>
</dbReference>
<dbReference type="GO" id="GO:0016787">
    <property type="term" value="F:hydrolase activity"/>
    <property type="evidence" value="ECO:0007669"/>
    <property type="project" value="UniProtKB-KW"/>
</dbReference>
<evidence type="ECO:0000313" key="3">
    <source>
        <dbReference type="EMBL" id="ORY58827.1"/>
    </source>
</evidence>
<gene>
    <name evidence="3" type="ORF">BCR38DRAFT_352321</name>
</gene>
<dbReference type="InterPro" id="IPR029058">
    <property type="entry name" value="AB_hydrolase_fold"/>
</dbReference>
<feature type="domain" description="Alpha/beta hydrolase fold-3" evidence="2">
    <location>
        <begin position="58"/>
        <end position="269"/>
    </location>
</feature>
<evidence type="ECO:0000256" key="1">
    <source>
        <dbReference type="ARBA" id="ARBA00022801"/>
    </source>
</evidence>
<protein>
    <submittedName>
        <fullName evidence="3">Alpha/beta hydrolase fold-domain-containing protein</fullName>
    </submittedName>
</protein>
<accession>A0A1Y2DHX3</accession>
<evidence type="ECO:0000259" key="2">
    <source>
        <dbReference type="Pfam" id="PF07859"/>
    </source>
</evidence>
<keyword evidence="1 3" id="KW-0378">Hydrolase</keyword>
<keyword evidence="4" id="KW-1185">Reference proteome</keyword>
<proteinExistence type="predicted"/>